<sequence length="237" mass="27160">MIITQRNEIADYWSGTPFLGQQIFPETMARNRVQAYRNYLRILPSLEPSPQEKSNDPLWHSPDLLNHLQKKSKELVVQTGVSSLDESSVRTRAHTKASSYIPLKPDKYAIRFYAIVGWASLYIHSLWDNGSGLMSELSPGERYFFAVANIEDIEFDADAAYSVWVSMVGHQTKILRSKDTKQRLIVCDNFYTRNVFAKALLAFTDGNIRLLGTVRSHYLGKWNRVEVAKSKERIEAI</sequence>
<evidence type="ECO:0000313" key="3">
    <source>
        <dbReference type="Proteomes" id="UP000198211"/>
    </source>
</evidence>
<dbReference type="InterPro" id="IPR029526">
    <property type="entry name" value="PGBD"/>
</dbReference>
<comment type="caution">
    <text evidence="2">The sequence shown here is derived from an EMBL/GenBank/DDBJ whole genome shotgun (WGS) entry which is preliminary data.</text>
</comment>
<name>A0A225V8M7_9STRA</name>
<dbReference type="PANTHER" id="PTHR46599">
    <property type="entry name" value="PIGGYBAC TRANSPOSABLE ELEMENT-DERIVED PROTEIN 4"/>
    <property type="match status" value="1"/>
</dbReference>
<dbReference type="PANTHER" id="PTHR46599:SF3">
    <property type="entry name" value="PIGGYBAC TRANSPOSABLE ELEMENT-DERIVED PROTEIN 4"/>
    <property type="match status" value="1"/>
</dbReference>
<dbReference type="EMBL" id="NBNE01006985">
    <property type="protein sequence ID" value="OWZ01248.1"/>
    <property type="molecule type" value="Genomic_DNA"/>
</dbReference>
<dbReference type="AlphaFoldDB" id="A0A225V8M7"/>
<accession>A0A225V8M7</accession>
<evidence type="ECO:0000259" key="1">
    <source>
        <dbReference type="Pfam" id="PF13843"/>
    </source>
</evidence>
<dbReference type="Pfam" id="PF13843">
    <property type="entry name" value="DDE_Tnp_1_7"/>
    <property type="match status" value="1"/>
</dbReference>
<keyword evidence="3" id="KW-1185">Reference proteome</keyword>
<gene>
    <name evidence="2" type="ORF">PHMEG_00027404</name>
</gene>
<dbReference type="OrthoDB" id="124756at2759"/>
<feature type="domain" description="PiggyBac transposable element-derived protein" evidence="1">
    <location>
        <begin position="4"/>
        <end position="123"/>
    </location>
</feature>
<proteinExistence type="predicted"/>
<dbReference type="Proteomes" id="UP000198211">
    <property type="component" value="Unassembled WGS sequence"/>
</dbReference>
<organism evidence="2 3">
    <name type="scientific">Phytophthora megakarya</name>
    <dbReference type="NCBI Taxonomy" id="4795"/>
    <lineage>
        <taxon>Eukaryota</taxon>
        <taxon>Sar</taxon>
        <taxon>Stramenopiles</taxon>
        <taxon>Oomycota</taxon>
        <taxon>Peronosporomycetes</taxon>
        <taxon>Peronosporales</taxon>
        <taxon>Peronosporaceae</taxon>
        <taxon>Phytophthora</taxon>
    </lineage>
</organism>
<protein>
    <recommendedName>
        <fullName evidence="1">PiggyBac transposable element-derived protein domain-containing protein</fullName>
    </recommendedName>
</protein>
<reference evidence="3" key="1">
    <citation type="submission" date="2017-03" db="EMBL/GenBank/DDBJ databases">
        <title>Phytopthora megakarya and P. palmivora, two closely related causual agents of cacao black pod achieved similar genome size and gene model numbers by different mechanisms.</title>
        <authorList>
            <person name="Ali S."/>
            <person name="Shao J."/>
            <person name="Larry D.J."/>
            <person name="Kronmiller B."/>
            <person name="Shen D."/>
            <person name="Strem M.D."/>
            <person name="Melnick R.L."/>
            <person name="Guiltinan M.J."/>
            <person name="Tyler B.M."/>
            <person name="Meinhardt L.W."/>
            <person name="Bailey B.A."/>
        </authorList>
    </citation>
    <scope>NUCLEOTIDE SEQUENCE [LARGE SCALE GENOMIC DNA]</scope>
    <source>
        <strain evidence="3">zdho120</strain>
    </source>
</reference>
<evidence type="ECO:0000313" key="2">
    <source>
        <dbReference type="EMBL" id="OWZ01248.1"/>
    </source>
</evidence>